<dbReference type="InterPro" id="IPR022085">
    <property type="entry name" value="OpdG"/>
</dbReference>
<dbReference type="InterPro" id="IPR053204">
    <property type="entry name" value="Oxopyrrolidines_Biosynth-assoc"/>
</dbReference>
<dbReference type="OrthoDB" id="3350591at2759"/>
<evidence type="ECO:0000256" key="1">
    <source>
        <dbReference type="SAM" id="MobiDB-lite"/>
    </source>
</evidence>
<evidence type="ECO:0000313" key="2">
    <source>
        <dbReference type="EMBL" id="KUI52732.1"/>
    </source>
</evidence>
<dbReference type="PANTHER" id="PTHR38797:SF4">
    <property type="entry name" value="NUCLEAR PORE COMPLEX PROTEIN NUP85"/>
    <property type="match status" value="1"/>
</dbReference>
<reference evidence="3" key="1">
    <citation type="submission" date="2014-12" db="EMBL/GenBank/DDBJ databases">
        <title>Genome Sequence of Valsa Canker Pathogens Uncovers a Specific Adaption of Colonization on Woody Bark.</title>
        <authorList>
            <person name="Yin Z."/>
            <person name="Liu H."/>
            <person name="Gao X."/>
            <person name="Li Z."/>
            <person name="Song N."/>
            <person name="Ke X."/>
            <person name="Dai Q."/>
            <person name="Wu Y."/>
            <person name="Sun Y."/>
            <person name="Xu J.-R."/>
            <person name="Kang Z.K."/>
            <person name="Wang L."/>
            <person name="Huang L."/>
        </authorList>
    </citation>
    <scope>NUCLEOTIDE SEQUENCE [LARGE SCALE GENOMIC DNA]</scope>
    <source>
        <strain evidence="3">SXYL134</strain>
    </source>
</reference>
<gene>
    <name evidence="2" type="ORF">VP1G_00107</name>
</gene>
<feature type="region of interest" description="Disordered" evidence="1">
    <location>
        <begin position="1"/>
        <end position="32"/>
    </location>
</feature>
<organism evidence="2 3">
    <name type="scientific">Cytospora mali</name>
    <name type="common">Apple Valsa canker fungus</name>
    <name type="synonym">Valsa mali</name>
    <dbReference type="NCBI Taxonomy" id="578113"/>
    <lineage>
        <taxon>Eukaryota</taxon>
        <taxon>Fungi</taxon>
        <taxon>Dikarya</taxon>
        <taxon>Ascomycota</taxon>
        <taxon>Pezizomycotina</taxon>
        <taxon>Sordariomycetes</taxon>
        <taxon>Sordariomycetidae</taxon>
        <taxon>Diaporthales</taxon>
        <taxon>Cytosporaceae</taxon>
        <taxon>Cytospora</taxon>
    </lineage>
</organism>
<dbReference type="Pfam" id="PF12311">
    <property type="entry name" value="DUF3632"/>
    <property type="match status" value="1"/>
</dbReference>
<sequence>MISTLEGSASPHEDEWDFYTNPPPDDEDPPRPVEVETLRSFVERYGTPQAIPASDAARRLMSLCDEDAVPPPADPNVVVDKGQRIGYFLWEVGLEMPQYQAAILELVDAVQALPDLERTEQQVKEWRFKEKVKRWRNMEAFWEIWDEGYARFCENRYPSSLEGEGPRGLVNANSFKAHYLARNRLDPSRLRDVGAAFWLIMITLEQDPWNHAPQNRNHETNITMLNIAGDVIYSFVDKKDLSWSDTLKYPGANLWKGDSKFTKSRWDFWKDRLQWVSEQSELKLRTRDEASLLAETMKTIEESGTSSDST</sequence>
<dbReference type="STRING" id="694573.A0A194UM42"/>
<evidence type="ECO:0000313" key="3">
    <source>
        <dbReference type="Proteomes" id="UP000078576"/>
    </source>
</evidence>
<keyword evidence="3" id="KW-1185">Reference proteome</keyword>
<dbReference type="EMBL" id="KN714666">
    <property type="protein sequence ID" value="KUI52732.1"/>
    <property type="molecule type" value="Genomic_DNA"/>
</dbReference>
<proteinExistence type="predicted"/>
<dbReference type="Proteomes" id="UP000078576">
    <property type="component" value="Unassembled WGS sequence"/>
</dbReference>
<accession>A0A194UM42</accession>
<protein>
    <submittedName>
        <fullName evidence="2">Uncharacterized protein</fullName>
    </submittedName>
</protein>
<dbReference type="AlphaFoldDB" id="A0A194UM42"/>
<name>A0A194UM42_CYTMA</name>
<dbReference type="PANTHER" id="PTHR38797">
    <property type="entry name" value="NUCLEAR PORE COMPLEX PROTEIN NUP85-RELATED"/>
    <property type="match status" value="1"/>
</dbReference>